<comment type="caution">
    <text evidence="2">The sequence shown here is derived from an EMBL/GenBank/DDBJ whole genome shotgun (WGS) entry which is preliminary data.</text>
</comment>
<keyword evidence="3" id="KW-1185">Reference proteome</keyword>
<dbReference type="Proteomes" id="UP001374579">
    <property type="component" value="Unassembled WGS sequence"/>
</dbReference>
<protein>
    <submittedName>
        <fullName evidence="2">Uncharacterized protein</fullName>
    </submittedName>
</protein>
<gene>
    <name evidence="2" type="ORF">V1264_001939</name>
</gene>
<organism evidence="2 3">
    <name type="scientific">Littorina saxatilis</name>
    <dbReference type="NCBI Taxonomy" id="31220"/>
    <lineage>
        <taxon>Eukaryota</taxon>
        <taxon>Metazoa</taxon>
        <taxon>Spiralia</taxon>
        <taxon>Lophotrochozoa</taxon>
        <taxon>Mollusca</taxon>
        <taxon>Gastropoda</taxon>
        <taxon>Caenogastropoda</taxon>
        <taxon>Littorinimorpha</taxon>
        <taxon>Littorinoidea</taxon>
        <taxon>Littorinidae</taxon>
        <taxon>Littorina</taxon>
    </lineage>
</organism>
<evidence type="ECO:0000256" key="1">
    <source>
        <dbReference type="SAM" id="MobiDB-lite"/>
    </source>
</evidence>
<name>A0AAN9C2U6_9CAEN</name>
<dbReference type="EMBL" id="JBAMIC010000001">
    <property type="protein sequence ID" value="KAK7116219.1"/>
    <property type="molecule type" value="Genomic_DNA"/>
</dbReference>
<evidence type="ECO:0000313" key="2">
    <source>
        <dbReference type="EMBL" id="KAK7116219.1"/>
    </source>
</evidence>
<dbReference type="AlphaFoldDB" id="A0AAN9C2U6"/>
<feature type="region of interest" description="Disordered" evidence="1">
    <location>
        <begin position="1"/>
        <end position="32"/>
    </location>
</feature>
<feature type="compositionally biased region" description="Basic and acidic residues" evidence="1">
    <location>
        <begin position="1"/>
        <end position="17"/>
    </location>
</feature>
<evidence type="ECO:0000313" key="3">
    <source>
        <dbReference type="Proteomes" id="UP001374579"/>
    </source>
</evidence>
<proteinExistence type="predicted"/>
<accession>A0AAN9C2U6</accession>
<reference evidence="2 3" key="1">
    <citation type="submission" date="2024-02" db="EMBL/GenBank/DDBJ databases">
        <title>Chromosome-scale genome assembly of the rough periwinkle Littorina saxatilis.</title>
        <authorList>
            <person name="De Jode A."/>
            <person name="Faria R."/>
            <person name="Formenti G."/>
            <person name="Sims Y."/>
            <person name="Smith T.P."/>
            <person name="Tracey A."/>
            <person name="Wood J.M.D."/>
            <person name="Zagrodzka Z.B."/>
            <person name="Johannesson K."/>
            <person name="Butlin R.K."/>
            <person name="Leder E.H."/>
        </authorList>
    </citation>
    <scope>NUCLEOTIDE SEQUENCE [LARGE SCALE GENOMIC DNA]</scope>
    <source>
        <strain evidence="2">Snail1</strain>
        <tissue evidence="2">Muscle</tissue>
    </source>
</reference>
<sequence>MYRCHLEYRQEQRRTEDSTSVASGSQSSNTNTTFTIATVITPTPSRTTATTYAKNENLVPYRYVLSHHVGWSGLNITVPCKPHQTATRLK</sequence>
<feature type="compositionally biased region" description="Polar residues" evidence="1">
    <location>
        <begin position="18"/>
        <end position="28"/>
    </location>
</feature>